<sequence length="202" mass="22479">MSCDRCIDCNVTTHAEAHSTSTAKSWTKGQALSDDLRIRVVKASAAGMSARQSAARFGVGIPTAIRWIARANEGELISRPQGWRRSSAVDAREALVVALVEGRKDVTLNEMVERLSVERQVRISQSALGAWLRGHGWSFRKSPHALEQDRSDVLKRPARLVRWSARPRSRELIFIEARRTLPAEMASPRGRALRGERCASPE</sequence>
<organism evidence="1 2">
    <name type="scientific">Rhizobium lusitanum</name>
    <dbReference type="NCBI Taxonomy" id="293958"/>
    <lineage>
        <taxon>Bacteria</taxon>
        <taxon>Pseudomonadati</taxon>
        <taxon>Pseudomonadota</taxon>
        <taxon>Alphaproteobacteria</taxon>
        <taxon>Hyphomicrobiales</taxon>
        <taxon>Rhizobiaceae</taxon>
        <taxon>Rhizobium/Agrobacterium group</taxon>
        <taxon>Rhizobium</taxon>
    </lineage>
</organism>
<accession>A0A7X0IWJ7</accession>
<dbReference type="EMBL" id="JACHBG010000011">
    <property type="protein sequence ID" value="MBB6487036.1"/>
    <property type="molecule type" value="Genomic_DNA"/>
</dbReference>
<dbReference type="InterPro" id="IPR009057">
    <property type="entry name" value="Homeodomain-like_sf"/>
</dbReference>
<protein>
    <submittedName>
        <fullName evidence="1">Putative transposase</fullName>
    </submittedName>
</protein>
<dbReference type="Proteomes" id="UP000565576">
    <property type="component" value="Unassembled WGS sequence"/>
</dbReference>
<name>A0A7X0IWJ7_9HYPH</name>
<reference evidence="1 2" key="1">
    <citation type="submission" date="2020-08" db="EMBL/GenBank/DDBJ databases">
        <title>Genomic Encyclopedia of Type Strains, Phase IV (KMG-V): Genome sequencing to study the core and pangenomes of soil and plant-associated prokaryotes.</title>
        <authorList>
            <person name="Whitman W."/>
        </authorList>
    </citation>
    <scope>NUCLEOTIDE SEQUENCE [LARGE SCALE GENOMIC DNA]</scope>
    <source>
        <strain evidence="1 2">SEMIA 4060</strain>
    </source>
</reference>
<comment type="caution">
    <text evidence="1">The sequence shown here is derived from an EMBL/GenBank/DDBJ whole genome shotgun (WGS) entry which is preliminary data.</text>
</comment>
<gene>
    <name evidence="1" type="ORF">GGD46_004336</name>
</gene>
<proteinExistence type="predicted"/>
<dbReference type="Pfam" id="PF13384">
    <property type="entry name" value="HTH_23"/>
    <property type="match status" value="1"/>
</dbReference>
<dbReference type="AlphaFoldDB" id="A0A7X0IWJ7"/>
<evidence type="ECO:0000313" key="2">
    <source>
        <dbReference type="Proteomes" id="UP000565576"/>
    </source>
</evidence>
<dbReference type="SUPFAM" id="SSF46689">
    <property type="entry name" value="Homeodomain-like"/>
    <property type="match status" value="1"/>
</dbReference>
<evidence type="ECO:0000313" key="1">
    <source>
        <dbReference type="EMBL" id="MBB6487036.1"/>
    </source>
</evidence>